<feature type="transmembrane region" description="Helical" evidence="1">
    <location>
        <begin position="12"/>
        <end position="33"/>
    </location>
</feature>
<sequence>MSDNFFEKHDLSIGVFVAGIAVIMFLMFGAGAIGPLLFHTIETLFGKLTNEEFGILFASSIVIMTLSIVIPNVLIIRGRPRAVKINKINVYFQLICYLLFLLVLEHKQTWIFLCFVIFPLLANWLMSSAKYLTFLAFYETLRKDPIVFRQSLAKRIFK</sequence>
<proteinExistence type="predicted"/>
<keyword evidence="1" id="KW-0812">Transmembrane</keyword>
<dbReference type="Proteomes" id="UP001249505">
    <property type="component" value="Unassembled WGS sequence"/>
</dbReference>
<keyword evidence="3" id="KW-1185">Reference proteome</keyword>
<accession>A0ABU3G315</accession>
<name>A0ABU3G315_9GAMM</name>
<organism evidence="2 3">
    <name type="scientific">Shewanella scandinavica</name>
    <dbReference type="NCBI Taxonomy" id="3063538"/>
    <lineage>
        <taxon>Bacteria</taxon>
        <taxon>Pseudomonadati</taxon>
        <taxon>Pseudomonadota</taxon>
        <taxon>Gammaproteobacteria</taxon>
        <taxon>Alteromonadales</taxon>
        <taxon>Shewanellaceae</taxon>
        <taxon>Shewanella</taxon>
    </lineage>
</organism>
<protein>
    <submittedName>
        <fullName evidence="2">Uncharacterized protein</fullName>
    </submittedName>
</protein>
<feature type="transmembrane region" description="Helical" evidence="1">
    <location>
        <begin position="53"/>
        <end position="76"/>
    </location>
</feature>
<dbReference type="EMBL" id="JAUOES010000023">
    <property type="protein sequence ID" value="MDT3282035.1"/>
    <property type="molecule type" value="Genomic_DNA"/>
</dbReference>
<keyword evidence="1" id="KW-0472">Membrane</keyword>
<evidence type="ECO:0000313" key="2">
    <source>
        <dbReference type="EMBL" id="MDT3282035.1"/>
    </source>
</evidence>
<evidence type="ECO:0000313" key="3">
    <source>
        <dbReference type="Proteomes" id="UP001249505"/>
    </source>
</evidence>
<dbReference type="RefSeq" id="WP_311900413.1">
    <property type="nucleotide sequence ID" value="NZ_JAUOES010000023.1"/>
</dbReference>
<evidence type="ECO:0000256" key="1">
    <source>
        <dbReference type="SAM" id="Phobius"/>
    </source>
</evidence>
<keyword evidence="1" id="KW-1133">Transmembrane helix</keyword>
<feature type="transmembrane region" description="Helical" evidence="1">
    <location>
        <begin position="88"/>
        <end position="104"/>
    </location>
</feature>
<gene>
    <name evidence="2" type="ORF">Q4Q50_17305</name>
</gene>
<comment type="caution">
    <text evidence="2">The sequence shown here is derived from an EMBL/GenBank/DDBJ whole genome shotgun (WGS) entry which is preliminary data.</text>
</comment>
<reference evidence="2 3" key="1">
    <citation type="submission" date="2023-07" db="EMBL/GenBank/DDBJ databases">
        <title>Novel Shewanella species isolated from Baltic Sea sediments.</title>
        <authorList>
            <person name="Martin-Rodriguez A.J."/>
        </authorList>
    </citation>
    <scope>NUCLEOTIDE SEQUENCE [LARGE SCALE GENOMIC DNA]</scope>
    <source>
        <strain evidence="2 3">SP2S1-2</strain>
    </source>
</reference>
<feature type="transmembrane region" description="Helical" evidence="1">
    <location>
        <begin position="110"/>
        <end position="133"/>
    </location>
</feature>